<dbReference type="AlphaFoldDB" id="A0A087UCV1"/>
<dbReference type="EMBL" id="KK119255">
    <property type="protein sequence ID" value="KFM75190.1"/>
    <property type="molecule type" value="Genomic_DNA"/>
</dbReference>
<keyword evidence="2" id="KW-1185">Reference proteome</keyword>
<evidence type="ECO:0000313" key="1">
    <source>
        <dbReference type="EMBL" id="KFM75190.1"/>
    </source>
</evidence>
<feature type="non-terminal residue" evidence="1">
    <location>
        <position position="61"/>
    </location>
</feature>
<sequence length="61" mass="7060">MSQNSRIAQPTNTYFVNQNAQSHARRINQLFRFSGKISSTPFRCQARSQKSLLDNKSTERI</sequence>
<organism evidence="1 2">
    <name type="scientific">Stegodyphus mimosarum</name>
    <name type="common">African social velvet spider</name>
    <dbReference type="NCBI Taxonomy" id="407821"/>
    <lineage>
        <taxon>Eukaryota</taxon>
        <taxon>Metazoa</taxon>
        <taxon>Ecdysozoa</taxon>
        <taxon>Arthropoda</taxon>
        <taxon>Chelicerata</taxon>
        <taxon>Arachnida</taxon>
        <taxon>Araneae</taxon>
        <taxon>Araneomorphae</taxon>
        <taxon>Entelegynae</taxon>
        <taxon>Eresoidea</taxon>
        <taxon>Eresidae</taxon>
        <taxon>Stegodyphus</taxon>
    </lineage>
</organism>
<dbReference type="Proteomes" id="UP000054359">
    <property type="component" value="Unassembled WGS sequence"/>
</dbReference>
<gene>
    <name evidence="1" type="ORF">X975_24220</name>
</gene>
<evidence type="ECO:0000313" key="2">
    <source>
        <dbReference type="Proteomes" id="UP000054359"/>
    </source>
</evidence>
<name>A0A087UCV1_STEMI</name>
<reference evidence="1 2" key="1">
    <citation type="submission" date="2013-11" db="EMBL/GenBank/DDBJ databases">
        <title>Genome sequencing of Stegodyphus mimosarum.</title>
        <authorList>
            <person name="Bechsgaard J."/>
        </authorList>
    </citation>
    <scope>NUCLEOTIDE SEQUENCE [LARGE SCALE GENOMIC DNA]</scope>
</reference>
<accession>A0A087UCV1</accession>
<protein>
    <submittedName>
        <fullName evidence="1">Uncharacterized protein</fullName>
    </submittedName>
</protein>
<proteinExistence type="predicted"/>